<sequence length="83" mass="9909">MEQYFKAVKIDVEETKVTTATMYLTGDAKLWWRTKYDEIEKGTCTIDSWERLKEELKLQFFSENVEYNARRALRDLKHTGTIP</sequence>
<organism evidence="1 2">
    <name type="scientific">Vaccinium darrowii</name>
    <dbReference type="NCBI Taxonomy" id="229202"/>
    <lineage>
        <taxon>Eukaryota</taxon>
        <taxon>Viridiplantae</taxon>
        <taxon>Streptophyta</taxon>
        <taxon>Embryophyta</taxon>
        <taxon>Tracheophyta</taxon>
        <taxon>Spermatophyta</taxon>
        <taxon>Magnoliopsida</taxon>
        <taxon>eudicotyledons</taxon>
        <taxon>Gunneridae</taxon>
        <taxon>Pentapetalae</taxon>
        <taxon>asterids</taxon>
        <taxon>Ericales</taxon>
        <taxon>Ericaceae</taxon>
        <taxon>Vaccinioideae</taxon>
        <taxon>Vaccinieae</taxon>
        <taxon>Vaccinium</taxon>
    </lineage>
</organism>
<accession>A0ACB7Y073</accession>
<gene>
    <name evidence="1" type="ORF">Vadar_019776</name>
</gene>
<keyword evidence="2" id="KW-1185">Reference proteome</keyword>
<evidence type="ECO:0000313" key="1">
    <source>
        <dbReference type="EMBL" id="KAH7846924.1"/>
    </source>
</evidence>
<protein>
    <submittedName>
        <fullName evidence="1">Uncharacterized protein</fullName>
    </submittedName>
</protein>
<dbReference type="Proteomes" id="UP000828048">
    <property type="component" value="Chromosome 5"/>
</dbReference>
<name>A0ACB7Y073_9ERIC</name>
<comment type="caution">
    <text evidence="1">The sequence shown here is derived from an EMBL/GenBank/DDBJ whole genome shotgun (WGS) entry which is preliminary data.</text>
</comment>
<reference evidence="1 2" key="1">
    <citation type="journal article" date="2021" name="Hortic Res">
        <title>High-quality reference genome and annotation aids understanding of berry development for evergreen blueberry (Vaccinium darrowii).</title>
        <authorList>
            <person name="Yu J."/>
            <person name="Hulse-Kemp A.M."/>
            <person name="Babiker E."/>
            <person name="Staton M."/>
        </authorList>
    </citation>
    <scope>NUCLEOTIDE SEQUENCE [LARGE SCALE GENOMIC DNA]</scope>
    <source>
        <strain evidence="2">cv. NJ 8807/NJ 8810</strain>
        <tissue evidence="1">Young leaf</tissue>
    </source>
</reference>
<proteinExistence type="predicted"/>
<dbReference type="EMBL" id="CM037155">
    <property type="protein sequence ID" value="KAH7846924.1"/>
    <property type="molecule type" value="Genomic_DNA"/>
</dbReference>
<evidence type="ECO:0000313" key="2">
    <source>
        <dbReference type="Proteomes" id="UP000828048"/>
    </source>
</evidence>